<proteinExistence type="inferred from homology"/>
<comment type="caution">
    <text evidence="18">Lacks conserved residue(s) required for the propagation of feature annotation.</text>
</comment>
<evidence type="ECO:0000256" key="1">
    <source>
        <dbReference type="ARBA" id="ARBA00000013"/>
    </source>
</evidence>
<dbReference type="RefSeq" id="WP_069205853.1">
    <property type="nucleotide sequence ID" value="NZ_CP014168.1"/>
</dbReference>
<dbReference type="PROSITE" id="PS01050">
    <property type="entry name" value="YJEF_C_2"/>
    <property type="match status" value="1"/>
</dbReference>
<dbReference type="Proteomes" id="UP000094256">
    <property type="component" value="Chromosome"/>
</dbReference>
<keyword evidence="9 18" id="KW-0630">Potassium</keyword>
<dbReference type="Pfam" id="PF01256">
    <property type="entry name" value="Carb_kinase"/>
    <property type="match status" value="1"/>
</dbReference>
<evidence type="ECO:0000256" key="14">
    <source>
        <dbReference type="ARBA" id="ARBA00025153"/>
    </source>
</evidence>
<evidence type="ECO:0000256" key="17">
    <source>
        <dbReference type="HAMAP-Rule" id="MF_01965"/>
    </source>
</evidence>
<comment type="function">
    <text evidence="18">Catalyzes the epimerization of the S- and R-forms of NAD(P)HX, a damaged form of NAD(P)H that is a result of enzymatic or heat-dependent hydration. This is a prerequisite for the S-specific NAD(P)H-hydrate dehydratase to allow the repair of both epimers of NAD(P)HX.</text>
</comment>
<dbReference type="PROSITE" id="PS51383">
    <property type="entry name" value="YJEF_C_3"/>
    <property type="match status" value="1"/>
</dbReference>
<dbReference type="InterPro" id="IPR000631">
    <property type="entry name" value="CARKD"/>
</dbReference>
<dbReference type="GO" id="GO:0052856">
    <property type="term" value="F:NAD(P)HX epimerase activity"/>
    <property type="evidence" value="ECO:0007669"/>
    <property type="project" value="UniProtKB-UniRule"/>
</dbReference>
<dbReference type="InterPro" id="IPR004443">
    <property type="entry name" value="YjeF_N_dom"/>
</dbReference>
<evidence type="ECO:0000256" key="7">
    <source>
        <dbReference type="ARBA" id="ARBA00022840"/>
    </source>
</evidence>
<comment type="function">
    <text evidence="17">Catalyzes the dehydration of the S-form of NAD(P)HX at the expense of ADP, which is converted to AMP. Together with NAD(P)HX epimerase, which catalyzes the epimerization of the S- and R-forms, the enzyme allows the repair of both epimers of NAD(P)HX, a damaged form of NAD(P)H that is a result of enzymatic or heat-dependent hydration.</text>
</comment>
<comment type="catalytic activity">
    <reaction evidence="15 17 19">
        <text>(6S)-NADHX + ADP = AMP + phosphate + NADH + H(+)</text>
        <dbReference type="Rhea" id="RHEA:32223"/>
        <dbReference type="ChEBI" id="CHEBI:15378"/>
        <dbReference type="ChEBI" id="CHEBI:43474"/>
        <dbReference type="ChEBI" id="CHEBI:57945"/>
        <dbReference type="ChEBI" id="CHEBI:64074"/>
        <dbReference type="ChEBI" id="CHEBI:456215"/>
        <dbReference type="ChEBI" id="CHEBI:456216"/>
        <dbReference type="EC" id="4.2.1.136"/>
    </reaction>
</comment>
<feature type="binding site" evidence="18">
    <location>
        <position position="151"/>
    </location>
    <ligand>
        <name>(6S)-NADPHX</name>
        <dbReference type="ChEBI" id="CHEBI:64076"/>
    </ligand>
</feature>
<evidence type="ECO:0000256" key="8">
    <source>
        <dbReference type="ARBA" id="ARBA00022857"/>
    </source>
</evidence>
<dbReference type="InterPro" id="IPR036652">
    <property type="entry name" value="YjeF_N_dom_sf"/>
</dbReference>
<dbReference type="HAMAP" id="MF_01965">
    <property type="entry name" value="NADHX_dehydratase"/>
    <property type="match status" value="1"/>
</dbReference>
<evidence type="ECO:0000256" key="19">
    <source>
        <dbReference type="PIRNR" id="PIRNR017184"/>
    </source>
</evidence>
<feature type="domain" description="YjeF C-terminal" evidence="20">
    <location>
        <begin position="208"/>
        <end position="466"/>
    </location>
</feature>
<evidence type="ECO:0000256" key="13">
    <source>
        <dbReference type="ARBA" id="ARBA00023268"/>
    </source>
</evidence>
<dbReference type="Gene3D" id="3.40.1190.20">
    <property type="match status" value="1"/>
</dbReference>
<evidence type="ECO:0000256" key="6">
    <source>
        <dbReference type="ARBA" id="ARBA00022741"/>
    </source>
</evidence>
<accession>A0A1B3ZD20</accession>
<feature type="binding site" evidence="17">
    <location>
        <begin position="384"/>
        <end position="388"/>
    </location>
    <ligand>
        <name>AMP</name>
        <dbReference type="ChEBI" id="CHEBI:456215"/>
    </ligand>
</feature>
<dbReference type="GO" id="GO:0110051">
    <property type="term" value="P:metabolite repair"/>
    <property type="evidence" value="ECO:0007669"/>
    <property type="project" value="TreeGrafter"/>
</dbReference>
<comment type="function">
    <text evidence="14 19">Bifunctional enzyme that catalyzes the epimerization of the S- and R-forms of NAD(P)HX and the dehydration of the S-form of NAD(P)HX at the expense of ADP, which is converted to AMP. This allows the repair of both epimers of NAD(P)HX, a damaged form of NAD(P)H that is a result of enzymatic or heat-dependent hydration.</text>
</comment>
<protein>
    <recommendedName>
        <fullName evidence="19">Bifunctional NAD(P)H-hydrate repair enzyme</fullName>
    </recommendedName>
    <alternativeName>
        <fullName evidence="19">Nicotinamide nucleotide repair protein</fullName>
    </alternativeName>
    <domain>
        <recommendedName>
            <fullName evidence="19">ADP-dependent (S)-NAD(P)H-hydrate dehydratase</fullName>
            <ecNumber evidence="19">4.2.1.136</ecNumber>
        </recommendedName>
        <alternativeName>
            <fullName evidence="19">ADP-dependent NAD(P)HX dehydratase</fullName>
        </alternativeName>
    </domain>
    <domain>
        <recommendedName>
            <fullName evidence="19">NAD(P)H-hydrate epimerase</fullName>
            <ecNumber evidence="19">5.1.99.6</ecNumber>
        </recommendedName>
    </domain>
</protein>
<dbReference type="SUPFAM" id="SSF53613">
    <property type="entry name" value="Ribokinase-like"/>
    <property type="match status" value="1"/>
</dbReference>
<dbReference type="EC" id="5.1.99.6" evidence="19"/>
<feature type="binding site" evidence="18">
    <location>
        <position position="154"/>
    </location>
    <ligand>
        <name>K(+)</name>
        <dbReference type="ChEBI" id="CHEBI:29103"/>
    </ligand>
</feature>
<evidence type="ECO:0000259" key="21">
    <source>
        <dbReference type="PROSITE" id="PS51385"/>
    </source>
</evidence>
<feature type="binding site" evidence="18">
    <location>
        <position position="62"/>
    </location>
    <ligand>
        <name>K(+)</name>
        <dbReference type="ChEBI" id="CHEBI:29103"/>
    </ligand>
</feature>
<evidence type="ECO:0000256" key="3">
    <source>
        <dbReference type="ARBA" id="ARBA00006001"/>
    </source>
</evidence>
<comment type="catalytic activity">
    <reaction evidence="2 18 19">
        <text>(6R)-NADPHX = (6S)-NADPHX</text>
        <dbReference type="Rhea" id="RHEA:32227"/>
        <dbReference type="ChEBI" id="CHEBI:64076"/>
        <dbReference type="ChEBI" id="CHEBI:64077"/>
        <dbReference type="EC" id="5.1.99.6"/>
    </reaction>
</comment>
<evidence type="ECO:0000259" key="20">
    <source>
        <dbReference type="PROSITE" id="PS51383"/>
    </source>
</evidence>
<dbReference type="PANTHER" id="PTHR12592">
    <property type="entry name" value="ATP-DEPENDENT (S)-NAD(P)H-HYDRATE DEHYDRATASE FAMILY MEMBER"/>
    <property type="match status" value="1"/>
</dbReference>
<dbReference type="SUPFAM" id="SSF64153">
    <property type="entry name" value="YjeF N-terminal domain-like"/>
    <property type="match status" value="1"/>
</dbReference>
<comment type="similarity">
    <text evidence="3 19">In the N-terminal section; belongs to the NnrE/AIBP family.</text>
</comment>
<feature type="binding site" evidence="17">
    <location>
        <position position="241"/>
    </location>
    <ligand>
        <name>(6S)-NADPHX</name>
        <dbReference type="ChEBI" id="CHEBI:64076"/>
    </ligand>
</feature>
<sequence>MIRPEGQPILTAAAMRAAEDRAIAAGSSVGALMERAGAAVAEAVRRLASGAPVLILCGPGNNGGDGYVAARVLKANGADVRIAALADPRTEAATAARAGWDGPVAPLAEAGEAPVVVDALFGTGLTRALDDAVARVLGETVRAARLSIAVDLPSGIATDTGAELSAVPDFSLTLTLGALKPAHLLQPAAARCGTVRIIDIGLDRSSRDWSMTKPVIAAPTAADHKYSRGLVVVIGGDMPGAAALASEAAMHAGAGYVMLFEDHAASTPHALVRRAWSAEAFAQALDGKRLDKTAIVVGPGLGKGDIAAAKFAAALDSAYKLVIDGDALHLLDDAAFARIKARPTPVVLTPHAGEFNALFGAVSGSKIDAARDAAARSGAIVVFKGPDTVVAHPDGRTRVALGASPWLSTAGTGDVLAGTIATMLAANTFAPAEAGVWMHSEAARRLGGAFIADDLARMLSAVRTSV</sequence>
<dbReference type="HAMAP" id="MF_01966">
    <property type="entry name" value="NADHX_epimerase"/>
    <property type="match status" value="1"/>
</dbReference>
<evidence type="ECO:0000256" key="9">
    <source>
        <dbReference type="ARBA" id="ARBA00022958"/>
    </source>
</evidence>
<keyword evidence="5 18" id="KW-0479">Metal-binding</keyword>
<dbReference type="EMBL" id="CP014168">
    <property type="protein sequence ID" value="AOH85320.1"/>
    <property type="molecule type" value="Genomic_DNA"/>
</dbReference>
<evidence type="ECO:0000256" key="10">
    <source>
        <dbReference type="ARBA" id="ARBA00023027"/>
    </source>
</evidence>
<feature type="binding site" evidence="17">
    <location>
        <position position="351"/>
    </location>
    <ligand>
        <name>(6S)-NADPHX</name>
        <dbReference type="ChEBI" id="CHEBI:64076"/>
    </ligand>
</feature>
<comment type="cofactor">
    <cofactor evidence="18 19">
        <name>K(+)</name>
        <dbReference type="ChEBI" id="CHEBI:29103"/>
    </cofactor>
    <text evidence="18 19">Binds 1 potassium ion per subunit.</text>
</comment>
<dbReference type="NCBIfam" id="TIGR00197">
    <property type="entry name" value="yjeF_nterm"/>
    <property type="match status" value="1"/>
</dbReference>
<dbReference type="EC" id="4.2.1.136" evidence="19"/>
<evidence type="ECO:0000256" key="2">
    <source>
        <dbReference type="ARBA" id="ARBA00000909"/>
    </source>
</evidence>
<dbReference type="PIRSF" id="PIRSF017184">
    <property type="entry name" value="Nnr"/>
    <property type="match status" value="1"/>
</dbReference>
<comment type="similarity">
    <text evidence="17">Belongs to the NnrD/CARKD family.</text>
</comment>
<evidence type="ECO:0000313" key="23">
    <source>
        <dbReference type="Proteomes" id="UP000094256"/>
    </source>
</evidence>
<comment type="similarity">
    <text evidence="4 19">In the C-terminal section; belongs to the NnrD/CARKD family.</text>
</comment>
<dbReference type="PROSITE" id="PS51385">
    <property type="entry name" value="YJEF_N"/>
    <property type="match status" value="1"/>
</dbReference>
<keyword evidence="13" id="KW-0511">Multifunctional enzyme</keyword>
<evidence type="ECO:0000256" key="16">
    <source>
        <dbReference type="ARBA" id="ARBA00049209"/>
    </source>
</evidence>
<evidence type="ECO:0000256" key="18">
    <source>
        <dbReference type="HAMAP-Rule" id="MF_01966"/>
    </source>
</evidence>
<organism evidence="22 23">
    <name type="scientific">Sphingomonas panacis</name>
    <dbReference type="NCBI Taxonomy" id="1560345"/>
    <lineage>
        <taxon>Bacteria</taxon>
        <taxon>Pseudomonadati</taxon>
        <taxon>Pseudomonadota</taxon>
        <taxon>Alphaproteobacteria</taxon>
        <taxon>Sphingomonadales</taxon>
        <taxon>Sphingomonadaceae</taxon>
        <taxon>Sphingomonas</taxon>
    </lineage>
</organism>
<dbReference type="OrthoDB" id="9806925at2"/>
<evidence type="ECO:0000313" key="22">
    <source>
        <dbReference type="EMBL" id="AOH85320.1"/>
    </source>
</evidence>
<name>A0A1B3ZD20_9SPHN</name>
<keyword evidence="7 17" id="KW-0067">ATP-binding</keyword>
<dbReference type="STRING" id="1560345.AWL63_16595"/>
<keyword evidence="11 18" id="KW-0413">Isomerase</keyword>
<evidence type="ECO:0000256" key="12">
    <source>
        <dbReference type="ARBA" id="ARBA00023239"/>
    </source>
</evidence>
<comment type="similarity">
    <text evidence="18">Belongs to the NnrE/AIBP family.</text>
</comment>
<evidence type="ECO:0000256" key="15">
    <source>
        <dbReference type="ARBA" id="ARBA00048238"/>
    </source>
</evidence>
<comment type="catalytic activity">
    <reaction evidence="16 17 19">
        <text>(6S)-NADPHX + ADP = AMP + phosphate + NADPH + H(+)</text>
        <dbReference type="Rhea" id="RHEA:32235"/>
        <dbReference type="ChEBI" id="CHEBI:15378"/>
        <dbReference type="ChEBI" id="CHEBI:43474"/>
        <dbReference type="ChEBI" id="CHEBI:57783"/>
        <dbReference type="ChEBI" id="CHEBI:64076"/>
        <dbReference type="ChEBI" id="CHEBI:456215"/>
        <dbReference type="ChEBI" id="CHEBI:456216"/>
        <dbReference type="EC" id="4.2.1.136"/>
    </reaction>
</comment>
<keyword evidence="12 17" id="KW-0456">Lyase</keyword>
<gene>
    <name evidence="17" type="primary">nnrD</name>
    <name evidence="18" type="synonym">nnrE</name>
    <name evidence="22" type="ORF">AWL63_16595</name>
</gene>
<feature type="binding site" evidence="18">
    <location>
        <begin position="61"/>
        <end position="65"/>
    </location>
    <ligand>
        <name>(6S)-NADPHX</name>
        <dbReference type="ChEBI" id="CHEBI:64076"/>
    </ligand>
</feature>
<comment type="subunit">
    <text evidence="17">Homotetramer.</text>
</comment>
<dbReference type="GO" id="GO:0046872">
    <property type="term" value="F:metal ion binding"/>
    <property type="evidence" value="ECO:0007669"/>
    <property type="project" value="UniProtKB-UniRule"/>
</dbReference>
<feature type="binding site" evidence="18">
    <location>
        <position position="118"/>
    </location>
    <ligand>
        <name>K(+)</name>
        <dbReference type="ChEBI" id="CHEBI:29103"/>
    </ligand>
</feature>
<feature type="binding site" evidence="17">
    <location>
        <position position="413"/>
    </location>
    <ligand>
        <name>AMP</name>
        <dbReference type="ChEBI" id="CHEBI:456215"/>
    </ligand>
</feature>
<feature type="binding site" evidence="17">
    <location>
        <position position="300"/>
    </location>
    <ligand>
        <name>(6S)-NADPHX</name>
        <dbReference type="ChEBI" id="CHEBI:64076"/>
    </ligand>
</feature>
<dbReference type="GO" id="GO:0005524">
    <property type="term" value="F:ATP binding"/>
    <property type="evidence" value="ECO:0007669"/>
    <property type="project" value="UniProtKB-UniRule"/>
</dbReference>
<dbReference type="GO" id="GO:0046496">
    <property type="term" value="P:nicotinamide nucleotide metabolic process"/>
    <property type="evidence" value="ECO:0007669"/>
    <property type="project" value="UniProtKB-UniRule"/>
</dbReference>
<dbReference type="PANTHER" id="PTHR12592:SF0">
    <property type="entry name" value="ATP-DEPENDENT (S)-NAD(P)H-HYDRATE DEHYDRATASE"/>
    <property type="match status" value="1"/>
</dbReference>
<evidence type="ECO:0000256" key="4">
    <source>
        <dbReference type="ARBA" id="ARBA00009524"/>
    </source>
</evidence>
<keyword evidence="8 17" id="KW-0521">NADP</keyword>
<dbReference type="InterPro" id="IPR030677">
    <property type="entry name" value="Nnr"/>
</dbReference>
<dbReference type="InterPro" id="IPR017953">
    <property type="entry name" value="Carbohydrate_kinase_pred_CS"/>
</dbReference>
<keyword evidence="23" id="KW-1185">Reference proteome</keyword>
<dbReference type="InterPro" id="IPR029056">
    <property type="entry name" value="Ribokinase-like"/>
</dbReference>
<dbReference type="NCBIfam" id="TIGR00196">
    <property type="entry name" value="yjeF_cterm"/>
    <property type="match status" value="1"/>
</dbReference>
<feature type="binding site" evidence="17">
    <location>
        <position position="414"/>
    </location>
    <ligand>
        <name>(6S)-NADPHX</name>
        <dbReference type="ChEBI" id="CHEBI:64076"/>
    </ligand>
</feature>
<keyword evidence="6 17" id="KW-0547">Nucleotide-binding</keyword>
<reference evidence="22 23" key="1">
    <citation type="submission" date="2016-01" db="EMBL/GenBank/DDBJ databases">
        <title>Complete genome and mega plasmid sequence of Sphingomonas panacis DCY99 elicits systemic resistance in rice to Xanthomonas oryzae.</title>
        <authorList>
            <person name="Kim Y.J."/>
            <person name="Yang D.C."/>
            <person name="Sing P."/>
        </authorList>
    </citation>
    <scope>NUCLEOTIDE SEQUENCE [LARGE SCALE GENOMIC DNA]</scope>
    <source>
        <strain evidence="22 23">DCY99</strain>
    </source>
</reference>
<comment type="catalytic activity">
    <reaction evidence="1 18 19">
        <text>(6R)-NADHX = (6S)-NADHX</text>
        <dbReference type="Rhea" id="RHEA:32215"/>
        <dbReference type="ChEBI" id="CHEBI:64074"/>
        <dbReference type="ChEBI" id="CHEBI:64075"/>
        <dbReference type="EC" id="5.1.99.6"/>
    </reaction>
</comment>
<dbReference type="AlphaFoldDB" id="A0A1B3ZD20"/>
<dbReference type="CDD" id="cd01171">
    <property type="entry name" value="YXKO-related"/>
    <property type="match status" value="1"/>
</dbReference>
<dbReference type="Gene3D" id="3.40.50.10260">
    <property type="entry name" value="YjeF N-terminal domain"/>
    <property type="match status" value="1"/>
</dbReference>
<evidence type="ECO:0000256" key="11">
    <source>
        <dbReference type="ARBA" id="ARBA00023235"/>
    </source>
</evidence>
<dbReference type="Pfam" id="PF03853">
    <property type="entry name" value="YjeF_N"/>
    <property type="match status" value="1"/>
</dbReference>
<dbReference type="KEGG" id="span:AWL63_16595"/>
<feature type="domain" description="YjeF N-terminal" evidence="21">
    <location>
        <begin position="15"/>
        <end position="208"/>
    </location>
</feature>
<feature type="binding site" evidence="18">
    <location>
        <begin position="122"/>
        <end position="128"/>
    </location>
    <ligand>
        <name>(6S)-NADPHX</name>
        <dbReference type="ChEBI" id="CHEBI:64076"/>
    </ligand>
</feature>
<evidence type="ECO:0000256" key="5">
    <source>
        <dbReference type="ARBA" id="ARBA00022723"/>
    </source>
</evidence>
<keyword evidence="10 17" id="KW-0520">NAD</keyword>
<comment type="cofactor">
    <cofactor evidence="17">
        <name>Mg(2+)</name>
        <dbReference type="ChEBI" id="CHEBI:18420"/>
    </cofactor>
</comment>
<dbReference type="GO" id="GO:0052855">
    <property type="term" value="F:ADP-dependent NAD(P)H-hydrate dehydratase activity"/>
    <property type="evidence" value="ECO:0007669"/>
    <property type="project" value="UniProtKB-UniRule"/>
</dbReference>